<dbReference type="InterPro" id="IPR012340">
    <property type="entry name" value="NA-bd_OB-fold"/>
</dbReference>
<keyword evidence="2 3" id="KW-0233">DNA recombination</keyword>
<dbReference type="RefSeq" id="WP_199048408.1">
    <property type="nucleotide sequence ID" value="NZ_JAELXT010000006.1"/>
</dbReference>
<dbReference type="GO" id="GO:0003677">
    <property type="term" value="F:DNA binding"/>
    <property type="evidence" value="ECO:0007669"/>
    <property type="project" value="UniProtKB-KW"/>
</dbReference>
<evidence type="ECO:0000256" key="2">
    <source>
        <dbReference type="ARBA" id="ARBA00023172"/>
    </source>
</evidence>
<comment type="function">
    <text evidence="3">Plays an important role in DNA replication, recombination and repair. Binds to ssDNA and to an array of partner proteins to recruit them to their sites of action during DNA metabolism.</text>
</comment>
<evidence type="ECO:0000313" key="7">
    <source>
        <dbReference type="Proteomes" id="UP000620670"/>
    </source>
</evidence>
<evidence type="ECO:0000256" key="1">
    <source>
        <dbReference type="ARBA" id="ARBA00023125"/>
    </source>
</evidence>
<dbReference type="SUPFAM" id="SSF50249">
    <property type="entry name" value="Nucleic acid-binding proteins"/>
    <property type="match status" value="1"/>
</dbReference>
<feature type="compositionally biased region" description="Gly residues" evidence="5">
    <location>
        <begin position="154"/>
        <end position="165"/>
    </location>
</feature>
<dbReference type="PANTHER" id="PTHR10302:SF27">
    <property type="entry name" value="SINGLE-STRANDED DNA-BINDING PROTEIN"/>
    <property type="match status" value="1"/>
</dbReference>
<comment type="subunit">
    <text evidence="3">Homotetramer.</text>
</comment>
<sequence length="176" mass="19168">MAGSVNKVILVGNLGRDPEVRRLGSGDPVVNLRIATSETWKDKATGERKEKTEWHSVVIFNENLARVAEQYLKKGSKVYLEGQLQTRKWTDQQGVEKYSTEVVLQRFRGELTILDSRGGGGASEYSDEEQGQIARGGDFGGRSSSQDRRPAPSMGGGSSAGGGGSRYNDLDDDIPF</sequence>
<dbReference type="Gene3D" id="2.40.50.140">
    <property type="entry name" value="Nucleic acid-binding proteins"/>
    <property type="match status" value="1"/>
</dbReference>
<keyword evidence="3" id="KW-0227">DNA damage</keyword>
<dbReference type="EMBL" id="JAELXT010000006">
    <property type="protein sequence ID" value="MBJ6125521.1"/>
    <property type="molecule type" value="Genomic_DNA"/>
</dbReference>
<dbReference type="Pfam" id="PF00436">
    <property type="entry name" value="SSB"/>
    <property type="match status" value="1"/>
</dbReference>
<dbReference type="HAMAP" id="MF_00984">
    <property type="entry name" value="SSB"/>
    <property type="match status" value="1"/>
</dbReference>
<gene>
    <name evidence="6" type="primary">ssb</name>
    <name evidence="6" type="ORF">JAO75_08855</name>
</gene>
<keyword evidence="7" id="KW-1185">Reference proteome</keyword>
<keyword evidence="3" id="KW-0235">DNA replication</keyword>
<keyword evidence="3" id="KW-0234">DNA repair</keyword>
<feature type="region of interest" description="Disordered" evidence="5">
    <location>
        <begin position="115"/>
        <end position="176"/>
    </location>
</feature>
<name>A0ABS0XZS0_9HYPH</name>
<proteinExistence type="inferred from homology"/>
<reference evidence="7" key="1">
    <citation type="submission" date="2020-12" db="EMBL/GenBank/DDBJ databases">
        <title>Hymenobacter sp.</title>
        <authorList>
            <person name="Kim M.K."/>
        </authorList>
    </citation>
    <scope>NUCLEOTIDE SEQUENCE [LARGE SCALE GENOMIC DNA]</scope>
    <source>
        <strain evidence="7">BT325</strain>
    </source>
</reference>
<dbReference type="CDD" id="cd04496">
    <property type="entry name" value="SSB_OBF"/>
    <property type="match status" value="1"/>
</dbReference>
<evidence type="ECO:0000256" key="4">
    <source>
        <dbReference type="RuleBase" id="RU000524"/>
    </source>
</evidence>
<dbReference type="PROSITE" id="PS50935">
    <property type="entry name" value="SSB"/>
    <property type="match status" value="1"/>
</dbReference>
<dbReference type="Proteomes" id="UP000620670">
    <property type="component" value="Unassembled WGS sequence"/>
</dbReference>
<dbReference type="PANTHER" id="PTHR10302">
    <property type="entry name" value="SINGLE-STRANDED DNA-BINDING PROTEIN"/>
    <property type="match status" value="1"/>
</dbReference>
<feature type="DNA-binding region" evidence="3">
    <location>
        <begin position="54"/>
        <end position="60"/>
    </location>
</feature>
<keyword evidence="1 3" id="KW-0238">DNA-binding</keyword>
<protein>
    <recommendedName>
        <fullName evidence="3 4">Single-stranded DNA-binding protein</fullName>
        <shortName evidence="3">SSB</shortName>
    </recommendedName>
</protein>
<dbReference type="InterPro" id="IPR011344">
    <property type="entry name" value="ssDNA-bd"/>
</dbReference>
<dbReference type="InterPro" id="IPR000424">
    <property type="entry name" value="Primosome_PriB/ssb"/>
</dbReference>
<evidence type="ECO:0000256" key="3">
    <source>
        <dbReference type="HAMAP-Rule" id="MF_00984"/>
    </source>
</evidence>
<accession>A0ABS0XZS0</accession>
<comment type="caution">
    <text evidence="6">The sequence shown here is derived from an EMBL/GenBank/DDBJ whole genome shotgun (WGS) entry which is preliminary data.</text>
</comment>
<organism evidence="6 7">
    <name type="scientific">Microvirga splendida</name>
    <dbReference type="NCBI Taxonomy" id="2795727"/>
    <lineage>
        <taxon>Bacteria</taxon>
        <taxon>Pseudomonadati</taxon>
        <taxon>Pseudomonadota</taxon>
        <taxon>Alphaproteobacteria</taxon>
        <taxon>Hyphomicrobiales</taxon>
        <taxon>Methylobacteriaceae</taxon>
        <taxon>Microvirga</taxon>
    </lineage>
</organism>
<evidence type="ECO:0000256" key="5">
    <source>
        <dbReference type="SAM" id="MobiDB-lite"/>
    </source>
</evidence>
<dbReference type="NCBIfam" id="TIGR00621">
    <property type="entry name" value="ssb"/>
    <property type="match status" value="1"/>
</dbReference>
<feature type="short sequence motif" description="Important for interaction with partner proteins" evidence="3">
    <location>
        <begin position="171"/>
        <end position="176"/>
    </location>
</feature>
<evidence type="ECO:0000313" key="6">
    <source>
        <dbReference type="EMBL" id="MBJ6125521.1"/>
    </source>
</evidence>